<name>A0A2P8D9Y8_9BACT</name>
<evidence type="ECO:0000259" key="1">
    <source>
        <dbReference type="PROSITE" id="PS52015"/>
    </source>
</evidence>
<comment type="caution">
    <text evidence="2">The sequence shown here is derived from an EMBL/GenBank/DDBJ whole genome shotgun (WGS) entry which is preliminary data.</text>
</comment>
<dbReference type="InterPro" id="IPR037682">
    <property type="entry name" value="TonB_C"/>
</dbReference>
<keyword evidence="3" id="KW-1185">Reference proteome</keyword>
<dbReference type="Gene3D" id="3.90.930.1">
    <property type="match status" value="1"/>
</dbReference>
<evidence type="ECO:0000313" key="3">
    <source>
        <dbReference type="Proteomes" id="UP000240572"/>
    </source>
</evidence>
<dbReference type="Gene3D" id="3.30.1150.10">
    <property type="match status" value="1"/>
</dbReference>
<dbReference type="RefSeq" id="WP_106520760.1">
    <property type="nucleotide sequence ID" value="NZ_PYGD01000001.1"/>
</dbReference>
<dbReference type="EMBL" id="PYGD01000001">
    <property type="protein sequence ID" value="PSK94023.1"/>
    <property type="molecule type" value="Genomic_DNA"/>
</dbReference>
<dbReference type="Pfam" id="PF03544">
    <property type="entry name" value="TonB_C"/>
    <property type="match status" value="1"/>
</dbReference>
<dbReference type="PROSITE" id="PS52015">
    <property type="entry name" value="TONB_CTD"/>
    <property type="match status" value="1"/>
</dbReference>
<dbReference type="SUPFAM" id="SSF74653">
    <property type="entry name" value="TolA/TonB C-terminal domain"/>
    <property type="match status" value="1"/>
</dbReference>
<evidence type="ECO:0000313" key="2">
    <source>
        <dbReference type="EMBL" id="PSK94023.1"/>
    </source>
</evidence>
<dbReference type="Pfam" id="PF07661">
    <property type="entry name" value="MORN_2"/>
    <property type="match status" value="3"/>
</dbReference>
<reference evidence="2 3" key="1">
    <citation type="submission" date="2018-03" db="EMBL/GenBank/DDBJ databases">
        <title>Genomic Encyclopedia of Type Strains, Phase III (KMG-III): the genomes of soil and plant-associated and newly described type strains.</title>
        <authorList>
            <person name="Whitman W."/>
        </authorList>
    </citation>
    <scope>NUCLEOTIDE SEQUENCE [LARGE SCALE GENOMIC DNA]</scope>
    <source>
        <strain evidence="2 3">CGMCC 1.12700</strain>
    </source>
</reference>
<organism evidence="2 3">
    <name type="scientific">Taibaiella chishuiensis</name>
    <dbReference type="NCBI Taxonomy" id="1434707"/>
    <lineage>
        <taxon>Bacteria</taxon>
        <taxon>Pseudomonadati</taxon>
        <taxon>Bacteroidota</taxon>
        <taxon>Chitinophagia</taxon>
        <taxon>Chitinophagales</taxon>
        <taxon>Chitinophagaceae</taxon>
        <taxon>Taibaiella</taxon>
    </lineage>
</organism>
<dbReference type="OrthoDB" id="7342920at2"/>
<proteinExistence type="predicted"/>
<gene>
    <name evidence="2" type="ORF">B0I18_101173</name>
</gene>
<dbReference type="SUPFAM" id="SSF82185">
    <property type="entry name" value="Histone H3 K4-specific methyltransferase SET7/9 N-terminal domain"/>
    <property type="match status" value="1"/>
</dbReference>
<accession>A0A2P8D9Y8</accession>
<dbReference type="InterPro" id="IPR011652">
    <property type="entry name" value="MORN_2"/>
</dbReference>
<dbReference type="Proteomes" id="UP000240572">
    <property type="component" value="Unassembled WGS sequence"/>
</dbReference>
<dbReference type="AlphaFoldDB" id="A0A2P8D9Y8"/>
<sequence length="311" mass="36791">MRKVFLLSFLLINGVAFGQRDTVKTFYDYALRPVTEANARSYKLVYKKGERWVADEYLVKGKILIKSISYSVLDSVRDGNFTSYYKNGNVEQEGIYSANIKTGPWRYWTENGKLESEVNYLSNLDTIVKVMREDSIVRRLVIETAWQYQRKNYEGIKDGICKWYHPNGVQSSEEFYKHGKIVHARYWNEKKIEETFPLVDFYDDNDRSFYYNGDLNEFLRQSIVYPKKALEQQLEGNVRIKFNIDKEGKIGGLYVTYATDNIFKDEAVRVLKLTSGSWYLRLNHNRWWDKRWSSGDTKFFTTIPFNLPVQQ</sequence>
<dbReference type="GO" id="GO:0055085">
    <property type="term" value="P:transmembrane transport"/>
    <property type="evidence" value="ECO:0007669"/>
    <property type="project" value="InterPro"/>
</dbReference>
<protein>
    <submittedName>
        <fullName evidence="2">MORN repeat protein</fullName>
    </submittedName>
</protein>
<feature type="domain" description="TonB C-terminal" evidence="1">
    <location>
        <begin position="210"/>
        <end position="311"/>
    </location>
</feature>